<organism evidence="3 4">
    <name type="scientific">Aureimonas populi</name>
    <dbReference type="NCBI Taxonomy" id="1701758"/>
    <lineage>
        <taxon>Bacteria</taxon>
        <taxon>Pseudomonadati</taxon>
        <taxon>Pseudomonadota</taxon>
        <taxon>Alphaproteobacteria</taxon>
        <taxon>Hyphomicrobiales</taxon>
        <taxon>Aurantimonadaceae</taxon>
        <taxon>Aureimonas</taxon>
    </lineage>
</organism>
<protein>
    <submittedName>
        <fullName evidence="3">LpxI family protein</fullName>
    </submittedName>
</protein>
<dbReference type="InterPro" id="IPR010415">
    <property type="entry name" value="LpxI_C"/>
</dbReference>
<reference evidence="4" key="1">
    <citation type="journal article" date="2019" name="Int. J. Syst. Evol. Microbiol.">
        <title>The Global Catalogue of Microorganisms (GCM) 10K type strain sequencing project: providing services to taxonomists for standard genome sequencing and annotation.</title>
        <authorList>
            <consortium name="The Broad Institute Genomics Platform"/>
            <consortium name="The Broad Institute Genome Sequencing Center for Infectious Disease"/>
            <person name="Wu L."/>
            <person name="Ma J."/>
        </authorList>
    </citation>
    <scope>NUCLEOTIDE SEQUENCE [LARGE SCALE GENOMIC DNA]</scope>
    <source>
        <strain evidence="4">ZS-35-S2</strain>
    </source>
</reference>
<gene>
    <name evidence="3" type="ORF">ACFSKQ_16240</name>
</gene>
<evidence type="ECO:0000313" key="4">
    <source>
        <dbReference type="Proteomes" id="UP001597371"/>
    </source>
</evidence>
<dbReference type="Pfam" id="PF06230">
    <property type="entry name" value="LpxI_C"/>
    <property type="match status" value="1"/>
</dbReference>
<dbReference type="PANTHER" id="PTHR39962:SF1">
    <property type="entry name" value="LPXI FAMILY PROTEIN"/>
    <property type="match status" value="1"/>
</dbReference>
<proteinExistence type="predicted"/>
<feature type="domain" description="LpxI C-terminal" evidence="1">
    <location>
        <begin position="158"/>
        <end position="294"/>
    </location>
</feature>
<dbReference type="EMBL" id="JBHUIJ010000023">
    <property type="protein sequence ID" value="MFD2239003.1"/>
    <property type="molecule type" value="Genomic_DNA"/>
</dbReference>
<dbReference type="InterPro" id="IPR053174">
    <property type="entry name" value="LpxI"/>
</dbReference>
<evidence type="ECO:0000259" key="2">
    <source>
        <dbReference type="Pfam" id="PF17930"/>
    </source>
</evidence>
<dbReference type="PANTHER" id="PTHR39962">
    <property type="entry name" value="BLL4848 PROTEIN"/>
    <property type="match status" value="1"/>
</dbReference>
<feature type="domain" description="LpxI N-terminal" evidence="2">
    <location>
        <begin position="27"/>
        <end position="155"/>
    </location>
</feature>
<dbReference type="Pfam" id="PF17930">
    <property type="entry name" value="LpxI_N"/>
    <property type="match status" value="1"/>
</dbReference>
<dbReference type="InterPro" id="IPR041255">
    <property type="entry name" value="LpxI_N"/>
</dbReference>
<name>A0ABW5CSH2_9HYPH</name>
<evidence type="ECO:0000259" key="1">
    <source>
        <dbReference type="Pfam" id="PF06230"/>
    </source>
</evidence>
<dbReference type="Gene3D" id="3.40.140.80">
    <property type="match status" value="1"/>
</dbReference>
<evidence type="ECO:0000313" key="3">
    <source>
        <dbReference type="EMBL" id="MFD2239003.1"/>
    </source>
</evidence>
<accession>A0ABW5CSH2</accession>
<dbReference type="Proteomes" id="UP001597371">
    <property type="component" value="Unassembled WGS sequence"/>
</dbReference>
<dbReference type="RefSeq" id="WP_209736267.1">
    <property type="nucleotide sequence ID" value="NZ_CP072611.1"/>
</dbReference>
<keyword evidence="4" id="KW-1185">Reference proteome</keyword>
<comment type="caution">
    <text evidence="3">The sequence shown here is derived from an EMBL/GenBank/DDBJ whole genome shotgun (WGS) entry which is preliminary data.</text>
</comment>
<dbReference type="Gene3D" id="3.40.50.20">
    <property type="match status" value="1"/>
</dbReference>
<dbReference type="InterPro" id="IPR043167">
    <property type="entry name" value="LpxI_C_sf"/>
</dbReference>
<sequence length="302" mass="31533">MLPAQPQAGLNPAEAPLRPSCVGEAFGIVAGGGVLPRLVADAAAKAGWTPVVVAVGDGLSADWSGYDATPLGWGRTGDIFPFLRRRGVAHMVFCGTISARPDYRSLLPSLKTLALLPEILRIVRGGDDSLLRAVSKAFERRGFALHGVHELLPELLTPQGVLTTRAPGEDDRAALARAMEAATGLGSLDIGQAAVASADRVIALEGIEGTREMMARVADLRVRGRIGSRERCVLFKSAKPQQDKRFDLPSIGVETVEQAHEAGLVGIGLTAGASLLLDAQAIVARADASGLFVVGIAASERP</sequence>